<evidence type="ECO:0000256" key="4">
    <source>
        <dbReference type="ARBA" id="ARBA00006511"/>
    </source>
</evidence>
<evidence type="ECO:0000313" key="17">
    <source>
        <dbReference type="Proteomes" id="UP001369086"/>
    </source>
</evidence>
<keyword evidence="11" id="KW-0560">Oxidoreductase</keyword>
<evidence type="ECO:0000256" key="3">
    <source>
        <dbReference type="ARBA" id="ARBA00004319"/>
    </source>
</evidence>
<dbReference type="InterPro" id="IPR006620">
    <property type="entry name" value="Pro_4_hyd_alph"/>
</dbReference>
<dbReference type="Pfam" id="PF13640">
    <property type="entry name" value="2OG-FeII_Oxy_3"/>
    <property type="match status" value="1"/>
</dbReference>
<name>A0ABR0YSZ9_HUSHU</name>
<dbReference type="InterPro" id="IPR005123">
    <property type="entry name" value="Oxoglu/Fe-dep_dioxygenase_dom"/>
</dbReference>
<keyword evidence="9" id="KW-0847">Vitamin C</keyword>
<evidence type="ECO:0000256" key="5">
    <source>
        <dbReference type="ARBA" id="ARBA00012269"/>
    </source>
</evidence>
<evidence type="ECO:0000256" key="13">
    <source>
        <dbReference type="ARBA" id="ARBA00023180"/>
    </source>
</evidence>
<dbReference type="EC" id="1.14.11.2" evidence="5"/>
<keyword evidence="13" id="KW-0325">Glycoprotein</keyword>
<comment type="subcellular location">
    <subcellularLocation>
        <location evidence="3">Endoplasmic reticulum lumen</location>
    </subcellularLocation>
</comment>
<keyword evidence="12" id="KW-0408">Iron</keyword>
<keyword evidence="8" id="KW-0256">Endoplasmic reticulum</keyword>
<evidence type="ECO:0000256" key="14">
    <source>
        <dbReference type="PROSITE-ProRule" id="PRU00339"/>
    </source>
</evidence>
<evidence type="ECO:0000256" key="6">
    <source>
        <dbReference type="ARBA" id="ARBA00022723"/>
    </source>
</evidence>
<accession>A0ABR0YSZ9</accession>
<dbReference type="SUPFAM" id="SSF48452">
    <property type="entry name" value="TPR-like"/>
    <property type="match status" value="1"/>
</dbReference>
<evidence type="ECO:0000256" key="12">
    <source>
        <dbReference type="ARBA" id="ARBA00023004"/>
    </source>
</evidence>
<evidence type="ECO:0000256" key="2">
    <source>
        <dbReference type="ARBA" id="ARBA00002035"/>
    </source>
</evidence>
<dbReference type="InterPro" id="IPR044862">
    <property type="entry name" value="Pro_4_hyd_alph_FE2OG_OXY"/>
</dbReference>
<dbReference type="EMBL" id="JAHFZB010000023">
    <property type="protein sequence ID" value="KAK6475734.1"/>
    <property type="molecule type" value="Genomic_DNA"/>
</dbReference>
<dbReference type="Proteomes" id="UP001369086">
    <property type="component" value="Unassembled WGS sequence"/>
</dbReference>
<dbReference type="Pfam" id="PF23558">
    <property type="entry name" value="TPR_P4H"/>
    <property type="match status" value="1"/>
</dbReference>
<organism evidence="16 17">
    <name type="scientific">Huso huso</name>
    <name type="common">Beluga</name>
    <name type="synonym">Acipenser huso</name>
    <dbReference type="NCBI Taxonomy" id="61971"/>
    <lineage>
        <taxon>Eukaryota</taxon>
        <taxon>Metazoa</taxon>
        <taxon>Chordata</taxon>
        <taxon>Craniata</taxon>
        <taxon>Vertebrata</taxon>
        <taxon>Euteleostomi</taxon>
        <taxon>Actinopterygii</taxon>
        <taxon>Chondrostei</taxon>
        <taxon>Acipenseriformes</taxon>
        <taxon>Acipenseridae</taxon>
        <taxon>Huso</taxon>
    </lineage>
</organism>
<evidence type="ECO:0000256" key="9">
    <source>
        <dbReference type="ARBA" id="ARBA00022896"/>
    </source>
</evidence>
<protein>
    <recommendedName>
        <fullName evidence="5">procollagen-proline 4-dioxygenase</fullName>
        <ecNumber evidence="5">1.14.11.2</ecNumber>
    </recommendedName>
</protein>
<keyword evidence="6" id="KW-0479">Metal-binding</keyword>
<comment type="caution">
    <text evidence="16">The sequence shown here is derived from an EMBL/GenBank/DDBJ whole genome shotgun (WGS) entry which is preliminary data.</text>
</comment>
<comment type="similarity">
    <text evidence="4">Belongs to the P4HA family.</text>
</comment>
<dbReference type="PROSITE" id="PS50005">
    <property type="entry name" value="TPR"/>
    <property type="match status" value="1"/>
</dbReference>
<dbReference type="InterPro" id="IPR019734">
    <property type="entry name" value="TPR_rpt"/>
</dbReference>
<dbReference type="InterPro" id="IPR011990">
    <property type="entry name" value="TPR-like_helical_dom_sf"/>
</dbReference>
<dbReference type="SMART" id="SM00702">
    <property type="entry name" value="P4Hc"/>
    <property type="match status" value="1"/>
</dbReference>
<feature type="domain" description="Fe2OG dioxygenase" evidence="15">
    <location>
        <begin position="450"/>
        <end position="556"/>
    </location>
</feature>
<evidence type="ECO:0000256" key="1">
    <source>
        <dbReference type="ARBA" id="ARBA00001961"/>
    </source>
</evidence>
<dbReference type="InterPro" id="IPR059068">
    <property type="entry name" value="TPR_P4H"/>
</dbReference>
<dbReference type="InterPro" id="IPR013547">
    <property type="entry name" value="P4H_N"/>
</dbReference>
<evidence type="ECO:0000256" key="10">
    <source>
        <dbReference type="ARBA" id="ARBA00022964"/>
    </source>
</evidence>
<feature type="repeat" description="TPR" evidence="14">
    <location>
        <begin position="244"/>
        <end position="277"/>
    </location>
</feature>
<dbReference type="Gene3D" id="2.60.120.620">
    <property type="entry name" value="q2cbj1_9rhob like domain"/>
    <property type="match status" value="1"/>
</dbReference>
<keyword evidence="17" id="KW-1185">Reference proteome</keyword>
<dbReference type="Gene3D" id="6.10.140.1460">
    <property type="match status" value="1"/>
</dbReference>
<keyword evidence="10" id="KW-0223">Dioxygenase</keyword>
<dbReference type="Pfam" id="PF08336">
    <property type="entry name" value="P4Ha_N"/>
    <property type="match status" value="1"/>
</dbReference>
<dbReference type="PANTHER" id="PTHR10869:SF244">
    <property type="entry name" value="PROLYL 4-HYDROXYLASE SUBUNIT ALPHA-2"/>
    <property type="match status" value="1"/>
</dbReference>
<reference evidence="16 17" key="1">
    <citation type="submission" date="2021-05" db="EMBL/GenBank/DDBJ databases">
        <authorList>
            <person name="Zahm M."/>
            <person name="Klopp C."/>
            <person name="Cabau C."/>
            <person name="Kuhl H."/>
            <person name="Suciu R."/>
            <person name="Ciorpac M."/>
            <person name="Holostenco D."/>
            <person name="Gessner J."/>
            <person name="Wuertz S."/>
            <person name="Hohne C."/>
            <person name="Stock M."/>
            <person name="Gislard M."/>
            <person name="Lluch J."/>
            <person name="Milhes M."/>
            <person name="Lampietro C."/>
            <person name="Lopez Roques C."/>
            <person name="Donnadieu C."/>
            <person name="Du K."/>
            <person name="Schartl M."/>
            <person name="Guiguen Y."/>
        </authorList>
    </citation>
    <scope>NUCLEOTIDE SEQUENCE [LARGE SCALE GENOMIC DNA]</scope>
    <source>
        <strain evidence="16">Hh-F2</strain>
        <tissue evidence="16">Blood</tissue>
    </source>
</reference>
<evidence type="ECO:0000256" key="11">
    <source>
        <dbReference type="ARBA" id="ARBA00023002"/>
    </source>
</evidence>
<keyword evidence="7 14" id="KW-0802">TPR repeat</keyword>
<proteinExistence type="inferred from homology"/>
<gene>
    <name evidence="16" type="ORF">HHUSO_G23672</name>
</gene>
<dbReference type="Gene3D" id="1.25.40.10">
    <property type="entry name" value="Tetratricopeptide repeat domain"/>
    <property type="match status" value="1"/>
</dbReference>
<comment type="function">
    <text evidence="2">Catalyzes the post-translational formation of 4-hydroxyproline in -Xaa-Pro-Gly- sequences in collagens and other proteins.</text>
</comment>
<evidence type="ECO:0000259" key="15">
    <source>
        <dbReference type="PROSITE" id="PS51471"/>
    </source>
</evidence>
<evidence type="ECO:0000256" key="7">
    <source>
        <dbReference type="ARBA" id="ARBA00022803"/>
    </source>
</evidence>
<dbReference type="PROSITE" id="PS51471">
    <property type="entry name" value="FE2OG_OXY"/>
    <property type="match status" value="1"/>
</dbReference>
<evidence type="ECO:0000256" key="8">
    <source>
        <dbReference type="ARBA" id="ARBA00022824"/>
    </source>
</evidence>
<sequence length="571" mass="65140">MDPAEVHYKLIRKVRIISNKEISATAEITRGCEKVPAARTVNWKARAASSWCSRCAEAEIFTSVGQMTDLIFTEKELVQSLKEYIRKEESRLVQIKSWASKLDDLTQTATADPEGYLSHPVNAYKLVKRLNTEWAELESLVLQDPADSFISNMSVQRQFFPDEEDEKGAAKALMRLQDTYKLDSESISKGRLPGVTFNALLSVDDCYDMGKTAYSDHDYYHTVLWMQQALKQLDEGEEAVVSKPEVLDYLSYSVYQMGDLHRAIQLTRRLLAVEPTHQRGGANLRYFERLLGKEMRESNTEQPPVAEAPIEFRTYERPVGYLPDRDIYEALCRGEGVKMTTERQKKLFCRYHNGNRNPRLLLAPMKEEDEWDSPRIVRYLDALSDTEIERIKEISKPQLARATVRDPKSGVLTVANYRVSKSTWLAAEDDPVVARVNQRIEDITGLTVETAELLQVANYGVGGQYEPHYDFSRRPFDSALKTDGNRLATYLNYMSDVEAGGATVFTDFGAVVRPRKGTAVFWYNLFRSGEGDYRTKHAACPVLVGSKWVSNKWLHERGQEFRRPCGLTEVD</sequence>
<dbReference type="InterPro" id="IPR045054">
    <property type="entry name" value="P4HA-like"/>
</dbReference>
<comment type="cofactor">
    <cofactor evidence="1">
        <name>L-ascorbate</name>
        <dbReference type="ChEBI" id="CHEBI:38290"/>
    </cofactor>
</comment>
<dbReference type="PANTHER" id="PTHR10869">
    <property type="entry name" value="PROLYL 4-HYDROXYLASE ALPHA SUBUNIT"/>
    <property type="match status" value="1"/>
</dbReference>
<evidence type="ECO:0000313" key="16">
    <source>
        <dbReference type="EMBL" id="KAK6475734.1"/>
    </source>
</evidence>